<evidence type="ECO:0000256" key="4">
    <source>
        <dbReference type="ARBA" id="ARBA00018477"/>
    </source>
</evidence>
<dbReference type="InterPro" id="IPR011330">
    <property type="entry name" value="Glyco_hydro/deAcase_b/a-brl"/>
</dbReference>
<dbReference type="GO" id="GO:0019213">
    <property type="term" value="F:deacetylase activity"/>
    <property type="evidence" value="ECO:0007669"/>
    <property type="project" value="TreeGrafter"/>
</dbReference>
<protein>
    <recommendedName>
        <fullName evidence="4">Carbohydrate deacetylase</fullName>
    </recommendedName>
</protein>
<accession>A0AAV4BKH8</accession>
<comment type="cofactor">
    <cofactor evidence="1">
        <name>Mg(2+)</name>
        <dbReference type="ChEBI" id="CHEBI:18420"/>
    </cofactor>
</comment>
<dbReference type="EMBL" id="BLXT01005114">
    <property type="protein sequence ID" value="GFO19887.1"/>
    <property type="molecule type" value="Genomic_DNA"/>
</dbReference>
<dbReference type="PANTHER" id="PTHR31609">
    <property type="entry name" value="YDJC DEACETYLASE FAMILY MEMBER"/>
    <property type="match status" value="1"/>
</dbReference>
<comment type="caution">
    <text evidence="9">The sequence shown here is derived from an EMBL/GenBank/DDBJ whole genome shotgun (WGS) entry which is preliminary data.</text>
</comment>
<evidence type="ECO:0000256" key="6">
    <source>
        <dbReference type="ARBA" id="ARBA00022801"/>
    </source>
</evidence>
<evidence type="ECO:0000256" key="7">
    <source>
        <dbReference type="ARBA" id="ARBA00022842"/>
    </source>
</evidence>
<keyword evidence="6" id="KW-0378">Hydrolase</keyword>
<sequence>MKTQLIITADDFGFSKERNIGIMEAFSNGAVQSASLLLNCTGSTDAIERAKKTSITLGLHLNLTEGTPVGQDEYKTLTSSGIFRGRQGMRDSLTKGEIQISEIENEIDSQIKRFIELVGEKPAYVDGHQHIHLHPVVSPIFAAALKNHGVSVTRMPVEVNLKAKTWLGKEAFDLLSMFVEEARSSAGVLQKYNIRTSECFTGLSTMGANMTAERLQSLILEAFKTVEENLSVETVTCELMTHPGYPTPKEYGGFSWGTDDFGHSDDRIHEIKVLSSDTMINFYKAHKIVLVSHRELY</sequence>
<keyword evidence="7" id="KW-0460">Magnesium</keyword>
<evidence type="ECO:0000256" key="8">
    <source>
        <dbReference type="ARBA" id="ARBA00023277"/>
    </source>
</evidence>
<dbReference type="GO" id="GO:0005975">
    <property type="term" value="P:carbohydrate metabolic process"/>
    <property type="evidence" value="ECO:0007669"/>
    <property type="project" value="InterPro"/>
</dbReference>
<reference evidence="9 10" key="1">
    <citation type="journal article" date="2021" name="Elife">
        <title>Chloroplast acquisition without the gene transfer in kleptoplastic sea slugs, Plakobranchus ocellatus.</title>
        <authorList>
            <person name="Maeda T."/>
            <person name="Takahashi S."/>
            <person name="Yoshida T."/>
            <person name="Shimamura S."/>
            <person name="Takaki Y."/>
            <person name="Nagai Y."/>
            <person name="Toyoda A."/>
            <person name="Suzuki Y."/>
            <person name="Arimoto A."/>
            <person name="Ishii H."/>
            <person name="Satoh N."/>
            <person name="Nishiyama T."/>
            <person name="Hasebe M."/>
            <person name="Maruyama T."/>
            <person name="Minagawa J."/>
            <person name="Obokata J."/>
            <person name="Shigenobu S."/>
        </authorList>
    </citation>
    <scope>NUCLEOTIDE SEQUENCE [LARGE SCALE GENOMIC DNA]</scope>
</reference>
<dbReference type="GO" id="GO:0016787">
    <property type="term" value="F:hydrolase activity"/>
    <property type="evidence" value="ECO:0007669"/>
    <property type="project" value="UniProtKB-KW"/>
</dbReference>
<name>A0AAV4BKH8_9GAST</name>
<dbReference type="Pfam" id="PF04794">
    <property type="entry name" value="YdjC"/>
    <property type="match status" value="1"/>
</dbReference>
<dbReference type="PANTHER" id="PTHR31609:SF1">
    <property type="entry name" value="CARBOHYDRATE DEACETYLASE"/>
    <property type="match status" value="1"/>
</dbReference>
<keyword evidence="8" id="KW-0119">Carbohydrate metabolism</keyword>
<organism evidence="9 10">
    <name type="scientific">Plakobranchus ocellatus</name>
    <dbReference type="NCBI Taxonomy" id="259542"/>
    <lineage>
        <taxon>Eukaryota</taxon>
        <taxon>Metazoa</taxon>
        <taxon>Spiralia</taxon>
        <taxon>Lophotrochozoa</taxon>
        <taxon>Mollusca</taxon>
        <taxon>Gastropoda</taxon>
        <taxon>Heterobranchia</taxon>
        <taxon>Euthyneura</taxon>
        <taxon>Panpulmonata</taxon>
        <taxon>Sacoglossa</taxon>
        <taxon>Placobranchoidea</taxon>
        <taxon>Plakobranchidae</taxon>
        <taxon>Plakobranchus</taxon>
    </lineage>
</organism>
<dbReference type="InterPro" id="IPR006879">
    <property type="entry name" value="YdjC-like"/>
</dbReference>
<dbReference type="AlphaFoldDB" id="A0AAV4BKH8"/>
<gene>
    <name evidence="9" type="ORF">PoB_004639200</name>
</gene>
<evidence type="ECO:0000313" key="9">
    <source>
        <dbReference type="EMBL" id="GFO19887.1"/>
    </source>
</evidence>
<proteinExistence type="inferred from homology"/>
<dbReference type="SUPFAM" id="SSF88713">
    <property type="entry name" value="Glycoside hydrolase/deacetylase"/>
    <property type="match status" value="1"/>
</dbReference>
<evidence type="ECO:0000256" key="5">
    <source>
        <dbReference type="ARBA" id="ARBA00022723"/>
    </source>
</evidence>
<comment type="function">
    <text evidence="2">Probably catalyzes the deacetylation of acetylated carbohydrates an important step in the degradation of oligosaccharides.</text>
</comment>
<evidence type="ECO:0000256" key="2">
    <source>
        <dbReference type="ARBA" id="ARBA00003451"/>
    </source>
</evidence>
<keyword evidence="5" id="KW-0479">Metal-binding</keyword>
<evidence type="ECO:0000256" key="3">
    <source>
        <dbReference type="ARBA" id="ARBA00008843"/>
    </source>
</evidence>
<evidence type="ECO:0000256" key="1">
    <source>
        <dbReference type="ARBA" id="ARBA00001946"/>
    </source>
</evidence>
<dbReference type="Proteomes" id="UP000735302">
    <property type="component" value="Unassembled WGS sequence"/>
</dbReference>
<evidence type="ECO:0000313" key="10">
    <source>
        <dbReference type="Proteomes" id="UP000735302"/>
    </source>
</evidence>
<dbReference type="Gene3D" id="3.20.20.370">
    <property type="entry name" value="Glycoside hydrolase/deacetylase"/>
    <property type="match status" value="1"/>
</dbReference>
<keyword evidence="10" id="KW-1185">Reference proteome</keyword>
<dbReference type="GO" id="GO:0046872">
    <property type="term" value="F:metal ion binding"/>
    <property type="evidence" value="ECO:0007669"/>
    <property type="project" value="UniProtKB-KW"/>
</dbReference>
<comment type="similarity">
    <text evidence="3">Belongs to the YdjC deacetylase family.</text>
</comment>